<dbReference type="KEGG" id="cid:P73_2820"/>
<dbReference type="EMBL" id="CP004393">
    <property type="protein sequence ID" value="AJE47535.1"/>
    <property type="molecule type" value="Genomic_DNA"/>
</dbReference>
<evidence type="ECO:0000256" key="1">
    <source>
        <dbReference type="ARBA" id="ARBA00023002"/>
    </source>
</evidence>
<dbReference type="STRING" id="1208324.P73_2820"/>
<name>A0A0B5E2A7_9RHOB</name>
<dbReference type="InterPro" id="IPR036188">
    <property type="entry name" value="FAD/NAD-bd_sf"/>
</dbReference>
<keyword evidence="1" id="KW-0560">Oxidoreductase</keyword>
<dbReference type="GO" id="GO:0005737">
    <property type="term" value="C:cytoplasm"/>
    <property type="evidence" value="ECO:0007669"/>
    <property type="project" value="TreeGrafter"/>
</dbReference>
<sequence>MPIALEAMDMWHRIEEIVGDDCGFSASGQVRVAEDDAQMHALRMRAEEGRRRGFGNEQLIGAELLRELLPAASPHLVGALHAPADGAADPHRTIRAFRAAAEADGVCILEYTAVHEVRREGAAWRLSTSRGDHVAGQIVNCAGAWGAKLAALWGEEIPLGLKASMMIVTERLYPFLRPVVSAQGRALSFKQTAQGTLVIGGGLQGKADIDVQKSFVDFAELSKGARAAVAVFPGVADVRITRSWAGIEARTEDLLPVIGPSATVPDVWHAFGFSGHGFELIPVVGAIMADLVTQAGTAREIAPFAVERLREARVQAG</sequence>
<dbReference type="Proteomes" id="UP000031521">
    <property type="component" value="Chromosome"/>
</dbReference>
<proteinExistence type="predicted"/>
<keyword evidence="4" id="KW-1185">Reference proteome</keyword>
<dbReference type="Pfam" id="PF01266">
    <property type="entry name" value="DAO"/>
    <property type="match status" value="1"/>
</dbReference>
<evidence type="ECO:0000313" key="4">
    <source>
        <dbReference type="Proteomes" id="UP000031521"/>
    </source>
</evidence>
<feature type="domain" description="FAD dependent oxidoreductase" evidence="2">
    <location>
        <begin position="2"/>
        <end position="291"/>
    </location>
</feature>
<dbReference type="SUPFAM" id="SSF51905">
    <property type="entry name" value="FAD/NAD(P)-binding domain"/>
    <property type="match status" value="1"/>
</dbReference>
<reference evidence="3 4" key="1">
    <citation type="journal article" date="2014" name="Int. J. Syst. Evol. Microbiol.">
        <title>Celeribacter indicus sp. nov., a polycyclic aromatic hydrocarbon-degrading bacterium from deep-sea sediment and reclassification of Huaishuia halophila as Celeribacter halophilus comb. nov.</title>
        <authorList>
            <person name="Lai Q."/>
            <person name="Cao J."/>
            <person name="Yuan J."/>
            <person name="Li F."/>
            <person name="Shao Z."/>
        </authorList>
    </citation>
    <scope>NUCLEOTIDE SEQUENCE [LARGE SCALE GENOMIC DNA]</scope>
    <source>
        <strain evidence="3">P73</strain>
    </source>
</reference>
<dbReference type="AlphaFoldDB" id="A0A0B5E2A7"/>
<dbReference type="PANTHER" id="PTHR13847">
    <property type="entry name" value="SARCOSINE DEHYDROGENASE-RELATED"/>
    <property type="match status" value="1"/>
</dbReference>
<evidence type="ECO:0000259" key="2">
    <source>
        <dbReference type="Pfam" id="PF01266"/>
    </source>
</evidence>
<accession>A0A0B5E2A7</accession>
<evidence type="ECO:0000313" key="3">
    <source>
        <dbReference type="EMBL" id="AJE47535.1"/>
    </source>
</evidence>
<organism evidence="3 4">
    <name type="scientific">Celeribacter indicus</name>
    <dbReference type="NCBI Taxonomy" id="1208324"/>
    <lineage>
        <taxon>Bacteria</taxon>
        <taxon>Pseudomonadati</taxon>
        <taxon>Pseudomonadota</taxon>
        <taxon>Alphaproteobacteria</taxon>
        <taxon>Rhodobacterales</taxon>
        <taxon>Roseobacteraceae</taxon>
        <taxon>Celeribacter</taxon>
    </lineage>
</organism>
<dbReference type="Gene3D" id="3.50.50.60">
    <property type="entry name" value="FAD/NAD(P)-binding domain"/>
    <property type="match status" value="1"/>
</dbReference>
<dbReference type="GO" id="GO:0016491">
    <property type="term" value="F:oxidoreductase activity"/>
    <property type="evidence" value="ECO:0007669"/>
    <property type="project" value="UniProtKB-KW"/>
</dbReference>
<dbReference type="HOGENOM" id="CLU_007884_4_3_5"/>
<dbReference type="InterPro" id="IPR006076">
    <property type="entry name" value="FAD-dep_OxRdtase"/>
</dbReference>
<protein>
    <submittedName>
        <fullName evidence="3">LecH</fullName>
    </submittedName>
</protein>
<dbReference type="Gene3D" id="3.30.9.10">
    <property type="entry name" value="D-Amino Acid Oxidase, subunit A, domain 2"/>
    <property type="match status" value="1"/>
</dbReference>
<gene>
    <name evidence="3" type="ORF">P73_2820</name>
</gene>